<dbReference type="KEGG" id="ial:IALB_0674"/>
<dbReference type="STRING" id="945713.IALB_0674"/>
<sequence>MKKILYYIIISILSCLIFACKERSGTNLRSDDTVKKETLTVNIGNQNKTLIFNFAPIEKLYDMRIWKKIRIKQKIKIGSINNETFFFPCRIRLDENDNIYVLDIKDYSVKMFNNQGKFIKKFGKEGQGPGELVNPFDFDVYPNGMVVILGVNDNKLVVFDNNNFIDIKTTLMPMRVCFKSTNEIITFQIFDPLNSTPLKSINIVDKKITDFQNLLSKKSFNGKDYGLLPFLFGDIHRYKLNNLVYVSAILGYVVVFDDNGKIKKVFKLLDKVVESITSKREIKDGELQMIAFPKQKEYLINSSNVFNDYLYTVSNQAKRKSNEFVIDVYSLSKGSYEYSFILNNKEKFIEGFFTDREIYIAQENTEVVVFEYSLID</sequence>
<dbReference type="SUPFAM" id="SSF101898">
    <property type="entry name" value="NHL repeat"/>
    <property type="match status" value="1"/>
</dbReference>
<evidence type="ECO:0000313" key="1">
    <source>
        <dbReference type="EMBL" id="AFH48386.1"/>
    </source>
</evidence>
<name>I0AHC9_IGNAJ</name>
<protein>
    <recommendedName>
        <fullName evidence="3">NHL repeat protein</fullName>
    </recommendedName>
</protein>
<dbReference type="Gene3D" id="2.120.10.30">
    <property type="entry name" value="TolB, C-terminal domain"/>
    <property type="match status" value="1"/>
</dbReference>
<dbReference type="Pfam" id="PF17170">
    <property type="entry name" value="DUF5128"/>
    <property type="match status" value="1"/>
</dbReference>
<gene>
    <name evidence="1" type="ordered locus">IALB_0674</name>
</gene>
<proteinExistence type="predicted"/>
<dbReference type="Proteomes" id="UP000007394">
    <property type="component" value="Chromosome"/>
</dbReference>
<evidence type="ECO:0000313" key="2">
    <source>
        <dbReference type="Proteomes" id="UP000007394"/>
    </source>
</evidence>
<dbReference type="eggNOG" id="COG3391">
    <property type="taxonomic scope" value="Bacteria"/>
</dbReference>
<dbReference type="PROSITE" id="PS51257">
    <property type="entry name" value="PROKAR_LIPOPROTEIN"/>
    <property type="match status" value="1"/>
</dbReference>
<evidence type="ECO:0008006" key="3">
    <source>
        <dbReference type="Google" id="ProtNLM"/>
    </source>
</evidence>
<reference evidence="1 2" key="1">
    <citation type="journal article" date="2012" name="Front. Microbiol.">
        <title>Complete genome of Ignavibacterium album, a metabolically versatile, flagellated, facultative anaerobe from the phylum Chlorobi.</title>
        <authorList>
            <person name="Liu Z."/>
            <person name="Frigaard N.-U."/>
            <person name="Vogl K."/>
            <person name="Iino T."/>
            <person name="Ohkuma M."/>
            <person name="Overmann J."/>
            <person name="Bryant D.A."/>
        </authorList>
    </citation>
    <scope>NUCLEOTIDE SEQUENCE [LARGE SCALE GENOMIC DNA]</scope>
    <source>
        <strain evidence="2">DSM 19864 / JCM 16511 / NBRC 101810 / Mat9-16</strain>
    </source>
</reference>
<dbReference type="EMBL" id="CP003418">
    <property type="protein sequence ID" value="AFH48386.1"/>
    <property type="molecule type" value="Genomic_DNA"/>
</dbReference>
<accession>I0AHC9</accession>
<dbReference type="AlphaFoldDB" id="I0AHC9"/>
<organism evidence="1 2">
    <name type="scientific">Ignavibacterium album (strain DSM 19864 / JCM 16511 / NBRC 101810 / Mat9-16)</name>
    <dbReference type="NCBI Taxonomy" id="945713"/>
    <lineage>
        <taxon>Bacteria</taxon>
        <taxon>Pseudomonadati</taxon>
        <taxon>Ignavibacteriota</taxon>
        <taxon>Ignavibacteria</taxon>
        <taxon>Ignavibacteriales</taxon>
        <taxon>Ignavibacteriaceae</taxon>
        <taxon>Ignavibacterium</taxon>
    </lineage>
</organism>
<keyword evidence="2" id="KW-1185">Reference proteome</keyword>
<dbReference type="HOGENOM" id="CLU_735240_0_0_10"/>
<dbReference type="InterPro" id="IPR011042">
    <property type="entry name" value="6-blade_b-propeller_TolB-like"/>
</dbReference>